<gene>
    <name evidence="3" type="ORF">M378DRAFT_9869</name>
</gene>
<dbReference type="Gene3D" id="3.90.180.10">
    <property type="entry name" value="Medium-chain alcohol dehydrogenases, catalytic domain"/>
    <property type="match status" value="1"/>
</dbReference>
<dbReference type="OrthoDB" id="809632at2759"/>
<evidence type="ECO:0000259" key="2">
    <source>
        <dbReference type="SMART" id="SM00829"/>
    </source>
</evidence>
<dbReference type="SMART" id="SM00829">
    <property type="entry name" value="PKS_ER"/>
    <property type="match status" value="1"/>
</dbReference>
<dbReference type="STRING" id="946122.A0A0C2WYC6"/>
<dbReference type="Proteomes" id="UP000054549">
    <property type="component" value="Unassembled WGS sequence"/>
</dbReference>
<proteinExistence type="predicted"/>
<evidence type="ECO:0000313" key="4">
    <source>
        <dbReference type="Proteomes" id="UP000054549"/>
    </source>
</evidence>
<dbReference type="CDD" id="cd05288">
    <property type="entry name" value="PGDH"/>
    <property type="match status" value="1"/>
</dbReference>
<dbReference type="FunCoup" id="A0A0C2WYC6">
    <property type="interactions" value="69"/>
</dbReference>
<dbReference type="InterPro" id="IPR020843">
    <property type="entry name" value="ER"/>
</dbReference>
<dbReference type="InterPro" id="IPR011032">
    <property type="entry name" value="GroES-like_sf"/>
</dbReference>
<keyword evidence="4" id="KW-1185">Reference proteome</keyword>
<name>A0A0C2WYC6_AMAMK</name>
<evidence type="ECO:0000313" key="3">
    <source>
        <dbReference type="EMBL" id="KIL66822.1"/>
    </source>
</evidence>
<dbReference type="AlphaFoldDB" id="A0A0C2WYC6"/>
<dbReference type="Gene3D" id="3.40.50.720">
    <property type="entry name" value="NAD(P)-binding Rossmann-like Domain"/>
    <property type="match status" value="1"/>
</dbReference>
<protein>
    <recommendedName>
        <fullName evidence="2">Enoyl reductase (ER) domain-containing protein</fullName>
    </recommendedName>
</protein>
<dbReference type="InterPro" id="IPR013149">
    <property type="entry name" value="ADH-like_C"/>
</dbReference>
<organism evidence="3 4">
    <name type="scientific">Amanita muscaria (strain Koide BX008)</name>
    <dbReference type="NCBI Taxonomy" id="946122"/>
    <lineage>
        <taxon>Eukaryota</taxon>
        <taxon>Fungi</taxon>
        <taxon>Dikarya</taxon>
        <taxon>Basidiomycota</taxon>
        <taxon>Agaricomycotina</taxon>
        <taxon>Agaricomycetes</taxon>
        <taxon>Agaricomycetidae</taxon>
        <taxon>Agaricales</taxon>
        <taxon>Pluteineae</taxon>
        <taxon>Amanitaceae</taxon>
        <taxon>Amanita</taxon>
    </lineage>
</organism>
<reference evidence="3 4" key="1">
    <citation type="submission" date="2014-04" db="EMBL/GenBank/DDBJ databases">
        <title>Evolutionary Origins and Diversification of the Mycorrhizal Mutualists.</title>
        <authorList>
            <consortium name="DOE Joint Genome Institute"/>
            <consortium name="Mycorrhizal Genomics Consortium"/>
            <person name="Kohler A."/>
            <person name="Kuo A."/>
            <person name="Nagy L.G."/>
            <person name="Floudas D."/>
            <person name="Copeland A."/>
            <person name="Barry K.W."/>
            <person name="Cichocki N."/>
            <person name="Veneault-Fourrey C."/>
            <person name="LaButti K."/>
            <person name="Lindquist E.A."/>
            <person name="Lipzen A."/>
            <person name="Lundell T."/>
            <person name="Morin E."/>
            <person name="Murat C."/>
            <person name="Riley R."/>
            <person name="Ohm R."/>
            <person name="Sun H."/>
            <person name="Tunlid A."/>
            <person name="Henrissat B."/>
            <person name="Grigoriev I.V."/>
            <person name="Hibbett D.S."/>
            <person name="Martin F."/>
        </authorList>
    </citation>
    <scope>NUCLEOTIDE SEQUENCE [LARGE SCALE GENOMIC DNA]</scope>
    <source>
        <strain evidence="3 4">Koide BX008</strain>
    </source>
</reference>
<dbReference type="EMBL" id="KN818234">
    <property type="protein sequence ID" value="KIL66822.1"/>
    <property type="molecule type" value="Genomic_DNA"/>
</dbReference>
<sequence length="345" mass="37616">MAPVTNARAIYNSVPTGYPELGKTVIHDTSSTIDLDNVPLNGGFLLKTLVLSIDPYLRNRMKMEDPGIKSTFPSFKIGQPIVSHGVGVVVRSELEGVKPGDHLYGFLLHEQYGVHATLGDLSKIENKYNLPWSVFLGAAGLAGQTAFTGWREHSKAKKGETVFISTGAGSVGSLVLQLAKLDGLKVITSAGSDEKVEFMKELGADVAFNYKTEKTREVLEREGPIDIYWDNVGGETLEAALDAAKPFARFIECGMISGYNTGEVPIRNLFQVIPKSITISGFAYFTLMPKWEKDFQEFVVPRLANGELKYREDVSKGLDKVGEAILKVLEGNVKGKAVVVVAEDN</sequence>
<evidence type="ECO:0000256" key="1">
    <source>
        <dbReference type="ARBA" id="ARBA00023002"/>
    </source>
</evidence>
<dbReference type="InterPro" id="IPR045010">
    <property type="entry name" value="MDR_fam"/>
</dbReference>
<dbReference type="HOGENOM" id="CLU_026673_29_1_1"/>
<dbReference type="SUPFAM" id="SSF51735">
    <property type="entry name" value="NAD(P)-binding Rossmann-fold domains"/>
    <property type="match status" value="1"/>
</dbReference>
<dbReference type="InterPro" id="IPR041694">
    <property type="entry name" value="ADH_N_2"/>
</dbReference>
<dbReference type="PANTHER" id="PTHR43205:SF7">
    <property type="entry name" value="PROSTAGLANDIN REDUCTASE 1"/>
    <property type="match status" value="1"/>
</dbReference>
<keyword evidence="1" id="KW-0560">Oxidoreductase</keyword>
<feature type="domain" description="Enoyl reductase (ER)" evidence="2">
    <location>
        <begin position="44"/>
        <end position="339"/>
    </location>
</feature>
<dbReference type="SUPFAM" id="SSF50129">
    <property type="entry name" value="GroES-like"/>
    <property type="match status" value="1"/>
</dbReference>
<accession>A0A0C2WYC6</accession>
<dbReference type="Pfam" id="PF00107">
    <property type="entry name" value="ADH_zinc_N"/>
    <property type="match status" value="1"/>
</dbReference>
<dbReference type="PANTHER" id="PTHR43205">
    <property type="entry name" value="PROSTAGLANDIN REDUCTASE"/>
    <property type="match status" value="1"/>
</dbReference>
<dbReference type="InterPro" id="IPR036291">
    <property type="entry name" value="NAD(P)-bd_dom_sf"/>
</dbReference>
<dbReference type="Pfam" id="PF16884">
    <property type="entry name" value="ADH_N_2"/>
    <property type="match status" value="1"/>
</dbReference>
<dbReference type="GO" id="GO:0016628">
    <property type="term" value="F:oxidoreductase activity, acting on the CH-CH group of donors, NAD or NADP as acceptor"/>
    <property type="evidence" value="ECO:0007669"/>
    <property type="project" value="InterPro"/>
</dbReference>
<dbReference type="InParanoid" id="A0A0C2WYC6"/>